<evidence type="ECO:0000313" key="2">
    <source>
        <dbReference type="Proteomes" id="UP000029120"/>
    </source>
</evidence>
<organism evidence="1 2">
    <name type="scientific">Arabis alpina</name>
    <name type="common">Alpine rock-cress</name>
    <dbReference type="NCBI Taxonomy" id="50452"/>
    <lineage>
        <taxon>Eukaryota</taxon>
        <taxon>Viridiplantae</taxon>
        <taxon>Streptophyta</taxon>
        <taxon>Embryophyta</taxon>
        <taxon>Tracheophyta</taxon>
        <taxon>Spermatophyta</taxon>
        <taxon>Magnoliopsida</taxon>
        <taxon>eudicotyledons</taxon>
        <taxon>Gunneridae</taxon>
        <taxon>Pentapetalae</taxon>
        <taxon>rosids</taxon>
        <taxon>malvids</taxon>
        <taxon>Brassicales</taxon>
        <taxon>Brassicaceae</taxon>
        <taxon>Arabideae</taxon>
        <taxon>Arabis</taxon>
    </lineage>
</organism>
<accession>A0A087GHB8</accession>
<keyword evidence="2" id="KW-1185">Reference proteome</keyword>
<protein>
    <submittedName>
        <fullName evidence="1">Uncharacterized protein</fullName>
    </submittedName>
</protein>
<dbReference type="Proteomes" id="UP000029120">
    <property type="component" value="Chromosome 7"/>
</dbReference>
<gene>
    <name evidence="1" type="ordered locus">AALP_Aa7g111400</name>
</gene>
<dbReference type="EMBL" id="CM002875">
    <property type="protein sequence ID" value="KFK29270.1"/>
    <property type="molecule type" value="Genomic_DNA"/>
</dbReference>
<proteinExistence type="predicted"/>
<sequence length="52" mass="6012">MRPVSEKNIVDLDQILLLDRTCLHEPSSSCDPHLINNESCRLRRRLVQAVNL</sequence>
<dbReference type="AlphaFoldDB" id="A0A087GHB8"/>
<name>A0A087GHB8_ARAAL</name>
<evidence type="ECO:0000313" key="1">
    <source>
        <dbReference type="EMBL" id="KFK29270.1"/>
    </source>
</evidence>
<reference evidence="2" key="1">
    <citation type="journal article" date="2015" name="Nat. Plants">
        <title>Genome expansion of Arabis alpina linked with retrotransposition and reduced symmetric DNA methylation.</title>
        <authorList>
            <person name="Willing E.M."/>
            <person name="Rawat V."/>
            <person name="Mandakova T."/>
            <person name="Maumus F."/>
            <person name="James G.V."/>
            <person name="Nordstroem K.J."/>
            <person name="Becker C."/>
            <person name="Warthmann N."/>
            <person name="Chica C."/>
            <person name="Szarzynska B."/>
            <person name="Zytnicki M."/>
            <person name="Albani M.C."/>
            <person name="Kiefer C."/>
            <person name="Bergonzi S."/>
            <person name="Castaings L."/>
            <person name="Mateos J.L."/>
            <person name="Berns M.C."/>
            <person name="Bujdoso N."/>
            <person name="Piofczyk T."/>
            <person name="de Lorenzo L."/>
            <person name="Barrero-Sicilia C."/>
            <person name="Mateos I."/>
            <person name="Piednoel M."/>
            <person name="Hagmann J."/>
            <person name="Chen-Min-Tao R."/>
            <person name="Iglesias-Fernandez R."/>
            <person name="Schuster S.C."/>
            <person name="Alonso-Blanco C."/>
            <person name="Roudier F."/>
            <person name="Carbonero P."/>
            <person name="Paz-Ares J."/>
            <person name="Davis S.J."/>
            <person name="Pecinka A."/>
            <person name="Quesneville H."/>
            <person name="Colot V."/>
            <person name="Lysak M.A."/>
            <person name="Weigel D."/>
            <person name="Coupland G."/>
            <person name="Schneeberger K."/>
        </authorList>
    </citation>
    <scope>NUCLEOTIDE SEQUENCE [LARGE SCALE GENOMIC DNA]</scope>
    <source>
        <strain evidence="2">cv. Pajares</strain>
    </source>
</reference>
<dbReference type="Gramene" id="KFK29270">
    <property type="protein sequence ID" value="KFK29270"/>
    <property type="gene ID" value="AALP_AA7G111400"/>
</dbReference>